<dbReference type="SUPFAM" id="SSF51445">
    <property type="entry name" value="(Trans)glycosidases"/>
    <property type="match status" value="1"/>
</dbReference>
<sequence>MCACSGKQIEKINGVSFVGSPERASQAHVDAIVSINADYASVMPYGFIREPDTPEIIFDTDRQWFGETRMGARQYVELLHANGIRVMIKPHLWIWRGMFTGDMKMETEADWQRLEASYREFILNYADLARETGADMFCIGTELEEFVKARPAFWEGLIADIRERYRGKLTYAANWDEYTRTPFWEDLDYIGIDAYFPLSESRDPGLEEMRAGWQKWKTEIRELSLELDRPVLFTEYGYRSMDYTAKKPWLVDRNDERVNLGAQAEAQRALFEEFWREPWFAGGFVWKWFLHHPVSGGPGDNRFTPQNKPAEKVLREYYGRF</sequence>
<dbReference type="AlphaFoldDB" id="A4CJ68"/>
<dbReference type="InterPro" id="IPR017853">
    <property type="entry name" value="GH"/>
</dbReference>
<name>A4CJ68_ROBBH</name>
<dbReference type="EMBL" id="CP001712">
    <property type="protein sequence ID" value="EAR16976.1"/>
    <property type="molecule type" value="Genomic_DNA"/>
</dbReference>
<gene>
    <name evidence="1" type="ordered locus">RB2501_08740</name>
</gene>
<evidence type="ECO:0000313" key="1">
    <source>
        <dbReference type="EMBL" id="EAR16976.1"/>
    </source>
</evidence>
<organism evidence="1 2">
    <name type="scientific">Robiginitalea biformata (strain ATCC BAA-864 / DSM 15991 / KCTC 12146 / HTCC2501)</name>
    <dbReference type="NCBI Taxonomy" id="313596"/>
    <lineage>
        <taxon>Bacteria</taxon>
        <taxon>Pseudomonadati</taxon>
        <taxon>Bacteroidota</taxon>
        <taxon>Flavobacteriia</taxon>
        <taxon>Flavobacteriales</taxon>
        <taxon>Flavobacteriaceae</taxon>
        <taxon>Robiginitalea</taxon>
    </lineage>
</organism>
<accession>A4CJ68</accession>
<dbReference type="Gene3D" id="3.20.20.80">
    <property type="entry name" value="Glycosidases"/>
    <property type="match status" value="1"/>
</dbReference>
<keyword evidence="2" id="KW-1185">Reference proteome</keyword>
<dbReference type="HOGENOM" id="CLU_074032_0_0_10"/>
<proteinExistence type="predicted"/>
<dbReference type="CDD" id="cd19608">
    <property type="entry name" value="GH113_mannanase-like"/>
    <property type="match status" value="1"/>
</dbReference>
<dbReference type="CAZy" id="GH113">
    <property type="family name" value="Glycoside Hydrolase Family 113"/>
</dbReference>
<evidence type="ECO:0000313" key="2">
    <source>
        <dbReference type="Proteomes" id="UP000009049"/>
    </source>
</evidence>
<dbReference type="STRING" id="313596.RB2501_08740"/>
<reference evidence="1 2" key="1">
    <citation type="journal article" date="2009" name="J. Bacteriol.">
        <title>Complete genome sequence of Robiginitalea biformata HTCC2501.</title>
        <authorList>
            <person name="Oh H.M."/>
            <person name="Giovannoni S.J."/>
            <person name="Lee K."/>
            <person name="Ferriera S."/>
            <person name="Johnson J."/>
            <person name="Cho J.C."/>
        </authorList>
    </citation>
    <scope>NUCLEOTIDE SEQUENCE [LARGE SCALE GENOMIC DNA]</scope>
    <source>
        <strain evidence="2">ATCC BAA-864 / HTCC2501 / KCTC 12146</strain>
    </source>
</reference>
<dbReference type="Pfam" id="PF22612">
    <property type="entry name" value="GH113"/>
    <property type="match status" value="1"/>
</dbReference>
<dbReference type="KEGG" id="rbi:RB2501_08740"/>
<dbReference type="InterPro" id="IPR055151">
    <property type="entry name" value="GH113"/>
</dbReference>
<dbReference type="Proteomes" id="UP000009049">
    <property type="component" value="Chromosome"/>
</dbReference>
<dbReference type="eggNOG" id="COG2357">
    <property type="taxonomic scope" value="Bacteria"/>
</dbReference>
<protein>
    <submittedName>
        <fullName evidence="1">Uncharacterized protein</fullName>
    </submittedName>
</protein>